<keyword evidence="2" id="KW-0472">Membrane</keyword>
<accession>A0A8E2DP14</accession>
<organism evidence="3 4">
    <name type="scientific">Obba rivulosa</name>
    <dbReference type="NCBI Taxonomy" id="1052685"/>
    <lineage>
        <taxon>Eukaryota</taxon>
        <taxon>Fungi</taxon>
        <taxon>Dikarya</taxon>
        <taxon>Basidiomycota</taxon>
        <taxon>Agaricomycotina</taxon>
        <taxon>Agaricomycetes</taxon>
        <taxon>Polyporales</taxon>
        <taxon>Gelatoporiaceae</taxon>
        <taxon>Obba</taxon>
    </lineage>
</organism>
<feature type="region of interest" description="Disordered" evidence="1">
    <location>
        <begin position="1"/>
        <end position="22"/>
    </location>
</feature>
<protein>
    <submittedName>
        <fullName evidence="3">Uncharacterized protein</fullName>
    </submittedName>
</protein>
<name>A0A8E2DP14_9APHY</name>
<reference evidence="3 4" key="1">
    <citation type="submission" date="2016-07" db="EMBL/GenBank/DDBJ databases">
        <title>Draft genome of the white-rot fungus Obba rivulosa 3A-2.</title>
        <authorList>
            <consortium name="DOE Joint Genome Institute"/>
            <person name="Miettinen O."/>
            <person name="Riley R."/>
            <person name="Acob R."/>
            <person name="Barry K."/>
            <person name="Cullen D."/>
            <person name="De Vries R."/>
            <person name="Hainaut M."/>
            <person name="Hatakka A."/>
            <person name="Henrissat B."/>
            <person name="Hilden K."/>
            <person name="Kuo R."/>
            <person name="Labutti K."/>
            <person name="Lipzen A."/>
            <person name="Makela M.R."/>
            <person name="Sandor L."/>
            <person name="Spatafora J.W."/>
            <person name="Grigoriev I.V."/>
            <person name="Hibbett D.S."/>
        </authorList>
    </citation>
    <scope>NUCLEOTIDE SEQUENCE [LARGE SCALE GENOMIC DNA]</scope>
    <source>
        <strain evidence="3 4">3A-2</strain>
    </source>
</reference>
<gene>
    <name evidence="3" type="ORF">OBBRIDRAFT_802500</name>
</gene>
<dbReference type="Proteomes" id="UP000250043">
    <property type="component" value="Unassembled WGS sequence"/>
</dbReference>
<evidence type="ECO:0000256" key="1">
    <source>
        <dbReference type="SAM" id="MobiDB-lite"/>
    </source>
</evidence>
<dbReference type="AlphaFoldDB" id="A0A8E2DP14"/>
<evidence type="ECO:0000313" key="4">
    <source>
        <dbReference type="Proteomes" id="UP000250043"/>
    </source>
</evidence>
<evidence type="ECO:0000256" key="2">
    <source>
        <dbReference type="SAM" id="Phobius"/>
    </source>
</evidence>
<keyword evidence="4" id="KW-1185">Reference proteome</keyword>
<evidence type="ECO:0000313" key="3">
    <source>
        <dbReference type="EMBL" id="OCH92533.1"/>
    </source>
</evidence>
<dbReference type="EMBL" id="KV722367">
    <property type="protein sequence ID" value="OCH92533.1"/>
    <property type="molecule type" value="Genomic_DNA"/>
</dbReference>
<keyword evidence="2" id="KW-1133">Transmembrane helix</keyword>
<dbReference type="OrthoDB" id="2213137at2759"/>
<feature type="transmembrane region" description="Helical" evidence="2">
    <location>
        <begin position="58"/>
        <end position="79"/>
    </location>
</feature>
<sequence length="173" mass="18685">MDTPVSEKTDVERLSSSTPSELCKEGRCKDTVYSPPQSACGQDPDPVEDFYSDGGRGWLVVLGCHILCFNAWMGAWGVIHDYYQQHLFPDATDTLLSTLSSMLSMPFLAEENAAGAPVGGAILSASGGNWQVVSISSGCAQIVGATVLLYDSHLPPWDSDSQDHESRGRRRSE</sequence>
<feature type="compositionally biased region" description="Basic and acidic residues" evidence="1">
    <location>
        <begin position="1"/>
        <end position="13"/>
    </location>
</feature>
<keyword evidence="2" id="KW-0812">Transmembrane</keyword>
<proteinExistence type="predicted"/>